<reference evidence="1 2" key="1">
    <citation type="journal article" date="2013" name="Genome Announc.">
        <title>Complete Genome Sequence of the Solvent Producer Clostridium saccharobutylicum NCP262 (DSM 13864).</title>
        <authorList>
            <person name="Poehlein A."/>
            <person name="Hartwich K."/>
            <person name="Krabben P."/>
            <person name="Ehrenreich A."/>
            <person name="Liebl W."/>
            <person name="Durre P."/>
            <person name="Gottschalk G."/>
            <person name="Daniel R."/>
        </authorList>
    </citation>
    <scope>NUCLEOTIDE SEQUENCE [LARGE SCALE GENOMIC DNA]</scope>
    <source>
        <strain evidence="1">DSM 13864</strain>
    </source>
</reference>
<dbReference type="KEGG" id="csb:CLSA_c40580"/>
<dbReference type="InterPro" id="IPR028961">
    <property type="entry name" value="Imm21"/>
</dbReference>
<proteinExistence type="predicted"/>
<organism evidence="1 2">
    <name type="scientific">Clostridium saccharobutylicum DSM 13864</name>
    <dbReference type="NCBI Taxonomy" id="1345695"/>
    <lineage>
        <taxon>Bacteria</taxon>
        <taxon>Bacillati</taxon>
        <taxon>Bacillota</taxon>
        <taxon>Clostridia</taxon>
        <taxon>Eubacteriales</taxon>
        <taxon>Clostridiaceae</taxon>
        <taxon>Clostridium</taxon>
    </lineage>
</organism>
<protein>
    <submittedName>
        <fullName evidence="1">Uncharacterized protein</fullName>
    </submittedName>
</protein>
<dbReference type="Pfam" id="PF15589">
    <property type="entry name" value="Imm21"/>
    <property type="match status" value="1"/>
</dbReference>
<evidence type="ECO:0000313" key="2">
    <source>
        <dbReference type="Proteomes" id="UP000017118"/>
    </source>
</evidence>
<sequence>MTIVLKNKINWIECDCGPHIILEKRLSKFWGGIEDVSHSRTYNFPEIECDYDWACEIEGYVGKIQIEDGEGIVISEDICKSAWIPLDNSADSGILIVVNYMNENIEDSIIIDKIREINENEYTNLDVTFTTKEDTLCLFAATDKGPNWTYKVNEFKLNVGSYKIDMIEKYNFNGCSFRIHRFTKIK</sequence>
<name>U5MWW3_CLOSA</name>
<dbReference type="EMBL" id="CP006721">
    <property type="protein sequence ID" value="AGX45018.1"/>
    <property type="molecule type" value="Genomic_DNA"/>
</dbReference>
<keyword evidence="2" id="KW-1185">Reference proteome</keyword>
<dbReference type="Proteomes" id="UP000017118">
    <property type="component" value="Chromosome"/>
</dbReference>
<dbReference type="PATRIC" id="fig|1345695.3.peg.4045"/>
<gene>
    <name evidence="1" type="ORF">CLSA_c40580</name>
</gene>
<evidence type="ECO:0000313" key="1">
    <source>
        <dbReference type="EMBL" id="AGX45018.1"/>
    </source>
</evidence>
<dbReference type="AlphaFoldDB" id="U5MWW3"/>
<dbReference type="HOGENOM" id="CLU_1452100_0_0_9"/>
<accession>U5MWW3</accession>